<accession>A0A0A8ZM29</accession>
<evidence type="ECO:0000313" key="1">
    <source>
        <dbReference type="EMBL" id="JAD37800.1"/>
    </source>
</evidence>
<protein>
    <submittedName>
        <fullName evidence="1">Uncharacterized protein</fullName>
    </submittedName>
</protein>
<proteinExistence type="predicted"/>
<sequence length="96" mass="10661">MQGQSTEFEVIPFTVAALGVIPGVLCLIPQRAEFIPHLSYQLALKEFIEHLTHQPALKIATIVAALFRPLDAICICCNTTGDAVNYFRSRLQESFL</sequence>
<name>A0A0A8ZM29_ARUDO</name>
<reference evidence="1" key="2">
    <citation type="journal article" date="2015" name="Data Brief">
        <title>Shoot transcriptome of the giant reed, Arundo donax.</title>
        <authorList>
            <person name="Barrero R.A."/>
            <person name="Guerrero F.D."/>
            <person name="Moolhuijzen P."/>
            <person name="Goolsby J.A."/>
            <person name="Tidwell J."/>
            <person name="Bellgard S.E."/>
            <person name="Bellgard M.I."/>
        </authorList>
    </citation>
    <scope>NUCLEOTIDE SEQUENCE</scope>
    <source>
        <tissue evidence="1">Shoot tissue taken approximately 20 cm above the soil surface</tissue>
    </source>
</reference>
<dbReference type="AlphaFoldDB" id="A0A0A8ZM29"/>
<organism evidence="1">
    <name type="scientific">Arundo donax</name>
    <name type="common">Giant reed</name>
    <name type="synonym">Donax arundinaceus</name>
    <dbReference type="NCBI Taxonomy" id="35708"/>
    <lineage>
        <taxon>Eukaryota</taxon>
        <taxon>Viridiplantae</taxon>
        <taxon>Streptophyta</taxon>
        <taxon>Embryophyta</taxon>
        <taxon>Tracheophyta</taxon>
        <taxon>Spermatophyta</taxon>
        <taxon>Magnoliopsida</taxon>
        <taxon>Liliopsida</taxon>
        <taxon>Poales</taxon>
        <taxon>Poaceae</taxon>
        <taxon>PACMAD clade</taxon>
        <taxon>Arundinoideae</taxon>
        <taxon>Arundineae</taxon>
        <taxon>Arundo</taxon>
    </lineage>
</organism>
<reference evidence="1" key="1">
    <citation type="submission" date="2014-09" db="EMBL/GenBank/DDBJ databases">
        <authorList>
            <person name="Magalhaes I.L.F."/>
            <person name="Oliveira U."/>
            <person name="Santos F.R."/>
            <person name="Vidigal T.H.D.A."/>
            <person name="Brescovit A.D."/>
            <person name="Santos A.J."/>
        </authorList>
    </citation>
    <scope>NUCLEOTIDE SEQUENCE</scope>
    <source>
        <tissue evidence="1">Shoot tissue taken approximately 20 cm above the soil surface</tissue>
    </source>
</reference>
<dbReference type="EMBL" id="GBRH01260095">
    <property type="protein sequence ID" value="JAD37800.1"/>
    <property type="molecule type" value="Transcribed_RNA"/>
</dbReference>